<dbReference type="AlphaFoldDB" id="A0A7S3JV26"/>
<proteinExistence type="predicted"/>
<dbReference type="GO" id="GO:0016757">
    <property type="term" value="F:glycosyltransferase activity"/>
    <property type="evidence" value="ECO:0007669"/>
    <property type="project" value="InterPro"/>
</dbReference>
<reference evidence="2" key="1">
    <citation type="submission" date="2021-01" db="EMBL/GenBank/DDBJ databases">
        <authorList>
            <person name="Corre E."/>
            <person name="Pelletier E."/>
            <person name="Niang G."/>
            <person name="Scheremetjew M."/>
            <person name="Finn R."/>
            <person name="Kale V."/>
            <person name="Holt S."/>
            <person name="Cochrane G."/>
            <person name="Meng A."/>
            <person name="Brown T."/>
            <person name="Cohen L."/>
        </authorList>
    </citation>
    <scope>NUCLEOTIDE SEQUENCE</scope>
    <source>
        <strain evidence="2">CCMP1510</strain>
    </source>
</reference>
<evidence type="ECO:0000259" key="1">
    <source>
        <dbReference type="Pfam" id="PF04577"/>
    </source>
</evidence>
<protein>
    <recommendedName>
        <fullName evidence="1">Glycosyltransferase 61 catalytic domain-containing protein</fullName>
    </recommendedName>
</protein>
<name>A0A7S3JV26_9STRA</name>
<feature type="domain" description="Glycosyltransferase 61 catalytic" evidence="1">
    <location>
        <begin position="254"/>
        <end position="324"/>
    </location>
</feature>
<gene>
    <name evidence="2" type="ORF">ALAG00032_LOCUS6677</name>
</gene>
<dbReference type="Pfam" id="PF04577">
    <property type="entry name" value="Glyco_transf_61"/>
    <property type="match status" value="1"/>
</dbReference>
<dbReference type="EMBL" id="HBIJ01009509">
    <property type="protein sequence ID" value="CAE0365933.1"/>
    <property type="molecule type" value="Transcribed_RNA"/>
</dbReference>
<evidence type="ECO:0000313" key="2">
    <source>
        <dbReference type="EMBL" id="CAE0365933.1"/>
    </source>
</evidence>
<organism evidence="2">
    <name type="scientific">Aureoumbra lagunensis</name>
    <dbReference type="NCBI Taxonomy" id="44058"/>
    <lineage>
        <taxon>Eukaryota</taxon>
        <taxon>Sar</taxon>
        <taxon>Stramenopiles</taxon>
        <taxon>Ochrophyta</taxon>
        <taxon>Pelagophyceae</taxon>
        <taxon>Pelagomonadales</taxon>
        <taxon>Aureoumbra</taxon>
    </lineage>
</organism>
<dbReference type="InterPro" id="IPR049625">
    <property type="entry name" value="Glyco_transf_61_cat"/>
</dbReference>
<sequence length="393" mass="43592">MEKRPMIRTGCMWTVYCKRQRLSREEEHQVNLFFGRGSGKREAWPPVAFRDAMPDAAATLSPFPAYLARRGDCGGIAANPAHCQSDPVNFYAITRNLKEKPVVFLGSGYNYGDKQHAWGSAKSSLLQNTTLWCVWQAGAKAIGILERPHLSQENLFQNDNWLPNGFNVIPQAIFSPPSMGAITWGPANCKAQILSPVLANLRSKVDDYIERLAGAPPISAYTAVKSNKGFILFALRAPLASTNNNDDHRRLEKENPGRRSIHNFAQLIDATKRKWPDLEIRVHLFSESTSYPLQVALWRRARIVVGLHGGALSGSLWLSPGQGLLEITPREKSCGFPGMFAHVTAAVGARYHGILCQSCSMRNGGFVDENLFIETLSSLLQKTTTPSLHHKNQ</sequence>
<accession>A0A7S3JV26</accession>